<keyword evidence="3" id="KW-1185">Reference proteome</keyword>
<keyword evidence="2" id="KW-0378">Hydrolase</keyword>
<dbReference type="GO" id="GO:0008237">
    <property type="term" value="F:metallopeptidase activity"/>
    <property type="evidence" value="ECO:0007669"/>
    <property type="project" value="UniProtKB-KW"/>
</dbReference>
<proteinExistence type="predicted"/>
<evidence type="ECO:0000256" key="1">
    <source>
        <dbReference type="SAM" id="MobiDB-lite"/>
    </source>
</evidence>
<sequence>MAQLKRMEELERLLQEAEQRADDAERARQNERQRAEREQQRAEALEEQTRPTTLNEYIIACHTFVFSKFSIETDPKLTSKGSITNPRDKWCPRKLRPWPDFLDQQRITFGTLYDTFQTENRVFENRAFLAGLGNRISQRPIADEKMLEYFLHNSVEDPVRAIIQHLKGVEEVGRAFQIGDGIIFENHPHALSDVAEEVVNDLNQLRPDQICIYRSDDTLSIQRTMVY</sequence>
<comment type="caution">
    <text evidence="2">The sequence shown here is derived from an EMBL/GenBank/DDBJ whole genome shotgun (WGS) entry which is preliminary data.</text>
</comment>
<accession>A0A8H4NNZ1</accession>
<feature type="region of interest" description="Disordered" evidence="1">
    <location>
        <begin position="15"/>
        <end position="48"/>
    </location>
</feature>
<dbReference type="OrthoDB" id="411394at2759"/>
<dbReference type="EMBL" id="JAADYS010003636">
    <property type="protein sequence ID" value="KAF4445529.1"/>
    <property type="molecule type" value="Genomic_DNA"/>
</dbReference>
<evidence type="ECO:0000313" key="2">
    <source>
        <dbReference type="EMBL" id="KAF4445529.1"/>
    </source>
</evidence>
<gene>
    <name evidence="2" type="ORF">FALBO_17178</name>
</gene>
<dbReference type="GO" id="GO:0006508">
    <property type="term" value="P:proteolysis"/>
    <property type="evidence" value="ECO:0007669"/>
    <property type="project" value="UniProtKB-KW"/>
</dbReference>
<organism evidence="2 3">
    <name type="scientific">Fusarium albosuccineum</name>
    <dbReference type="NCBI Taxonomy" id="1237068"/>
    <lineage>
        <taxon>Eukaryota</taxon>
        <taxon>Fungi</taxon>
        <taxon>Dikarya</taxon>
        <taxon>Ascomycota</taxon>
        <taxon>Pezizomycotina</taxon>
        <taxon>Sordariomycetes</taxon>
        <taxon>Hypocreomycetidae</taxon>
        <taxon>Hypocreales</taxon>
        <taxon>Nectriaceae</taxon>
        <taxon>Fusarium</taxon>
        <taxon>Fusarium decemcellulare species complex</taxon>
    </lineage>
</organism>
<evidence type="ECO:0000313" key="3">
    <source>
        <dbReference type="Proteomes" id="UP000554235"/>
    </source>
</evidence>
<name>A0A8H4NNZ1_9HYPO</name>
<protein>
    <submittedName>
        <fullName evidence="2">Metalloprotease</fullName>
    </submittedName>
</protein>
<feature type="non-terminal residue" evidence="2">
    <location>
        <position position="227"/>
    </location>
</feature>
<dbReference type="AlphaFoldDB" id="A0A8H4NNZ1"/>
<keyword evidence="2" id="KW-0482">Metalloprotease</keyword>
<dbReference type="Proteomes" id="UP000554235">
    <property type="component" value="Unassembled WGS sequence"/>
</dbReference>
<reference evidence="2 3" key="1">
    <citation type="submission" date="2020-01" db="EMBL/GenBank/DDBJ databases">
        <title>Identification and distribution of gene clusters putatively required for synthesis of sphingolipid metabolism inhibitors in phylogenetically diverse species of the filamentous fungus Fusarium.</title>
        <authorList>
            <person name="Kim H.-S."/>
            <person name="Busman M."/>
            <person name="Brown D.W."/>
            <person name="Divon H."/>
            <person name="Uhlig S."/>
            <person name="Proctor R.H."/>
        </authorList>
    </citation>
    <scope>NUCLEOTIDE SEQUENCE [LARGE SCALE GENOMIC DNA]</scope>
    <source>
        <strain evidence="2 3">NRRL 20459</strain>
    </source>
</reference>
<keyword evidence="2" id="KW-0645">Protease</keyword>